<gene>
    <name evidence="4" type="ORF">Cgig2_033413</name>
</gene>
<dbReference type="CDD" id="cd22152">
    <property type="entry name" value="F-box_AtAFR-like"/>
    <property type="match status" value="1"/>
</dbReference>
<reference evidence="4" key="1">
    <citation type="submission" date="2022-04" db="EMBL/GenBank/DDBJ databases">
        <title>Carnegiea gigantea Genome sequencing and assembly v2.</title>
        <authorList>
            <person name="Copetti D."/>
            <person name="Sanderson M.J."/>
            <person name="Burquez A."/>
            <person name="Wojciechowski M.F."/>
        </authorList>
    </citation>
    <scope>NUCLEOTIDE SEQUENCE</scope>
    <source>
        <strain evidence="4">SGP5-SGP5p</strain>
        <tissue evidence="4">Aerial part</tissue>
    </source>
</reference>
<dbReference type="PANTHER" id="PTHR46344:SF26">
    <property type="entry name" value="F-BOX DOMAIN-CONTAINING PROTEIN"/>
    <property type="match status" value="1"/>
</dbReference>
<dbReference type="SMART" id="SM00612">
    <property type="entry name" value="Kelch"/>
    <property type="match status" value="2"/>
</dbReference>
<dbReference type="Proteomes" id="UP001153076">
    <property type="component" value="Unassembled WGS sequence"/>
</dbReference>
<dbReference type="InterPro" id="IPR057499">
    <property type="entry name" value="Kelch_FKB95"/>
</dbReference>
<dbReference type="Gene3D" id="2.120.10.80">
    <property type="entry name" value="Kelch-type beta propeller"/>
    <property type="match status" value="1"/>
</dbReference>
<dbReference type="AlphaFoldDB" id="A0A9Q1KWK2"/>
<name>A0A9Q1KWK2_9CARY</name>
<feature type="domain" description="F-box" evidence="3">
    <location>
        <begin position="25"/>
        <end position="65"/>
    </location>
</feature>
<keyword evidence="2" id="KW-0677">Repeat</keyword>
<evidence type="ECO:0000313" key="5">
    <source>
        <dbReference type="Proteomes" id="UP001153076"/>
    </source>
</evidence>
<dbReference type="SUPFAM" id="SSF81383">
    <property type="entry name" value="F-box domain"/>
    <property type="match status" value="1"/>
</dbReference>
<dbReference type="SMART" id="SM00256">
    <property type="entry name" value="FBOX"/>
    <property type="match status" value="1"/>
</dbReference>
<evidence type="ECO:0000259" key="3">
    <source>
        <dbReference type="SMART" id="SM00256"/>
    </source>
</evidence>
<proteinExistence type="predicted"/>
<sequence length="360" mass="39823">MGPSTSNFSPNDEPEAGHSPLIDGLPDDIALFCLARVPRKYHRVLKCVSKRWRDLVCGEEWRAHRQNHNLGETWIYALCREKNTDQLCCYQLDPSLPRQGCWTLVSGLPSHCLKRKGMAFESVGKRLYLLGGCGWSEDASDEVYCYDAAMHAWSQVASMSTARCYFGCEAVDEKIYAIGGHGLETGDPHSWDTYDTSSNTWESHSDLNVILDIEDSVVMDGKIYVRSGASAIPPHVSMAVLDPTSGRWLEADADMACGWNGPAVVVDGTLYSLDQSSGTKLMMWRTDTREWTAVCRLSSLLTRPPCQMVAIGRNIFIIGKGLSTVIFDVSDVGHPVVRVGSSLPIFSSEKEVIRCKCVSI</sequence>
<organism evidence="4 5">
    <name type="scientific">Carnegiea gigantea</name>
    <dbReference type="NCBI Taxonomy" id="171969"/>
    <lineage>
        <taxon>Eukaryota</taxon>
        <taxon>Viridiplantae</taxon>
        <taxon>Streptophyta</taxon>
        <taxon>Embryophyta</taxon>
        <taxon>Tracheophyta</taxon>
        <taxon>Spermatophyta</taxon>
        <taxon>Magnoliopsida</taxon>
        <taxon>eudicotyledons</taxon>
        <taxon>Gunneridae</taxon>
        <taxon>Pentapetalae</taxon>
        <taxon>Caryophyllales</taxon>
        <taxon>Cactineae</taxon>
        <taxon>Cactaceae</taxon>
        <taxon>Cactoideae</taxon>
        <taxon>Echinocereeae</taxon>
        <taxon>Carnegiea</taxon>
    </lineage>
</organism>
<evidence type="ECO:0000256" key="2">
    <source>
        <dbReference type="ARBA" id="ARBA00022737"/>
    </source>
</evidence>
<dbReference type="InterPro" id="IPR036047">
    <property type="entry name" value="F-box-like_dom_sf"/>
</dbReference>
<dbReference type="EMBL" id="JAKOGI010000017">
    <property type="protein sequence ID" value="KAJ8450219.1"/>
    <property type="molecule type" value="Genomic_DNA"/>
</dbReference>
<dbReference type="InterPro" id="IPR001810">
    <property type="entry name" value="F-box_dom"/>
</dbReference>
<dbReference type="InterPro" id="IPR006652">
    <property type="entry name" value="Kelch_1"/>
</dbReference>
<dbReference type="InterPro" id="IPR015915">
    <property type="entry name" value="Kelch-typ_b-propeller"/>
</dbReference>
<dbReference type="Pfam" id="PF25210">
    <property type="entry name" value="Kelch_FKB95"/>
    <property type="match status" value="1"/>
</dbReference>
<dbReference type="SUPFAM" id="SSF117281">
    <property type="entry name" value="Kelch motif"/>
    <property type="match status" value="1"/>
</dbReference>
<dbReference type="Pfam" id="PF00646">
    <property type="entry name" value="F-box"/>
    <property type="match status" value="1"/>
</dbReference>
<keyword evidence="5" id="KW-1185">Reference proteome</keyword>
<dbReference type="OrthoDB" id="68328at2759"/>
<evidence type="ECO:0000313" key="4">
    <source>
        <dbReference type="EMBL" id="KAJ8450219.1"/>
    </source>
</evidence>
<evidence type="ECO:0000256" key="1">
    <source>
        <dbReference type="ARBA" id="ARBA00022441"/>
    </source>
</evidence>
<accession>A0A9Q1KWK2</accession>
<protein>
    <recommendedName>
        <fullName evidence="3">F-box domain-containing protein</fullName>
    </recommendedName>
</protein>
<keyword evidence="1" id="KW-0880">Kelch repeat</keyword>
<dbReference type="PANTHER" id="PTHR46344">
    <property type="entry name" value="OS02G0202900 PROTEIN"/>
    <property type="match status" value="1"/>
</dbReference>
<comment type="caution">
    <text evidence="4">The sequence shown here is derived from an EMBL/GenBank/DDBJ whole genome shotgun (WGS) entry which is preliminary data.</text>
</comment>